<name>A0A1I8A039_9BILA</name>
<accession>A0A1I8A039</accession>
<evidence type="ECO:0000313" key="1">
    <source>
        <dbReference type="Proteomes" id="UP000095287"/>
    </source>
</evidence>
<dbReference type="Proteomes" id="UP000095287">
    <property type="component" value="Unplaced"/>
</dbReference>
<organism evidence="1 2">
    <name type="scientific">Steinernema glaseri</name>
    <dbReference type="NCBI Taxonomy" id="37863"/>
    <lineage>
        <taxon>Eukaryota</taxon>
        <taxon>Metazoa</taxon>
        <taxon>Ecdysozoa</taxon>
        <taxon>Nematoda</taxon>
        <taxon>Chromadorea</taxon>
        <taxon>Rhabditida</taxon>
        <taxon>Tylenchina</taxon>
        <taxon>Panagrolaimomorpha</taxon>
        <taxon>Strongyloidoidea</taxon>
        <taxon>Steinernematidae</taxon>
        <taxon>Steinernema</taxon>
    </lineage>
</organism>
<protein>
    <submittedName>
        <fullName evidence="2">Annexin</fullName>
    </submittedName>
</protein>
<dbReference type="WBParaSite" id="L893_g31549.t1">
    <property type="protein sequence ID" value="L893_g31549.t1"/>
    <property type="gene ID" value="L893_g31549"/>
</dbReference>
<sequence length="325" mass="36130">MREGETSVILSLLCSKITLRSSKKEGVVASSFRLVTVVFRTLDMDQLSTDLIEEFRSYLPPVDVATTAKVASRSPGLENWSAEAEDELEKRFLLDVCVGVQNSNGEPKVMLSLKKILPDGGEEGRDSQHYNRKGPLLWFQSAVVGSGHSSRISLRSLKERRLQCQRLAPKTPHEGGRRVFSFRVSRSQNIVGRQFCPQNLNGAEVHVTRNSPFSTKYSKGCLFTFATRAHRATGIWSFKTAHAGPAPECLLVAMKGLLLVSLCLVLLCVDAQWWGYGYYPWIGYGMGYGGGWYDPFYGGWYGKKKRAVDNTPQGRPGGGRAARNR</sequence>
<dbReference type="AlphaFoldDB" id="A0A1I8A039"/>
<evidence type="ECO:0000313" key="2">
    <source>
        <dbReference type="WBParaSite" id="L893_g31549.t1"/>
    </source>
</evidence>
<reference evidence="2" key="1">
    <citation type="submission" date="2016-11" db="UniProtKB">
        <authorList>
            <consortium name="WormBaseParasite"/>
        </authorList>
    </citation>
    <scope>IDENTIFICATION</scope>
</reference>
<proteinExistence type="predicted"/>
<keyword evidence="1" id="KW-1185">Reference proteome</keyword>